<sequence length="420" mass="45416">LRFVVGTLIGCYLLKGASSYVSTYLMTGVGQRVVRNVRNQLFSHIVNQSAGFFSSRMTGRLVSRITSDVNQIQLAVSVTVGDLLRESLALIGYGVLLFYIDPGLALLCLTGAPVVVYPLVRLGQRVRLTTRRSQEELEHLHHISTEVFSGHRIVKAFSAESQEVEKFKAASESLFRTNMKVMGAIAALPPLMELLGGLCVAGALWYGSREIVALRLTSGEFASFIAALFMMYGPVKKLSRVTAGLQQASVCAERIFEILDVHTEVVDSPSAKRLAHLRHSISFRDVGFSYEGPGGIPVLQNISLTVQPGQMVALVGLSGSGKTTLANLIARFYDVTEGAILLDGVDIRDGTLSSLRGQIAMVTQETILFDGTVAQNIAYGVRDASQNAIEEAARVAHAHEFIGALSNGYETQEGEGAHRL</sequence>
<evidence type="ECO:0000256" key="1">
    <source>
        <dbReference type="ARBA" id="ARBA00004141"/>
    </source>
</evidence>
<evidence type="ECO:0000256" key="5">
    <source>
        <dbReference type="ARBA" id="ARBA00022989"/>
    </source>
</evidence>
<dbReference type="InterPro" id="IPR003439">
    <property type="entry name" value="ABC_transporter-like_ATP-bd"/>
</dbReference>
<keyword evidence="2 7" id="KW-0812">Transmembrane</keyword>
<keyword evidence="5 7" id="KW-1133">Transmembrane helix</keyword>
<dbReference type="SMART" id="SM00382">
    <property type="entry name" value="AAA"/>
    <property type="match status" value="1"/>
</dbReference>
<feature type="non-terminal residue" evidence="9">
    <location>
        <position position="1"/>
    </location>
</feature>
<dbReference type="PANTHER" id="PTHR43394:SF1">
    <property type="entry name" value="ATP-BINDING CASSETTE SUB-FAMILY B MEMBER 10, MITOCHONDRIAL"/>
    <property type="match status" value="1"/>
</dbReference>
<feature type="transmembrane region" description="Helical" evidence="7">
    <location>
        <begin position="212"/>
        <end position="232"/>
    </location>
</feature>
<evidence type="ECO:0000256" key="4">
    <source>
        <dbReference type="ARBA" id="ARBA00022840"/>
    </source>
</evidence>
<dbReference type="Gene3D" id="1.20.1560.10">
    <property type="entry name" value="ABC transporter type 1, transmembrane domain"/>
    <property type="match status" value="1"/>
</dbReference>
<comment type="subcellular location">
    <subcellularLocation>
        <location evidence="1">Membrane</location>
        <topology evidence="1">Multi-pass membrane protein</topology>
    </subcellularLocation>
</comment>
<feature type="non-terminal residue" evidence="9">
    <location>
        <position position="420"/>
    </location>
</feature>
<dbReference type="InterPro" id="IPR011527">
    <property type="entry name" value="ABC1_TM_dom"/>
</dbReference>
<feature type="transmembrane region" description="Helical" evidence="7">
    <location>
        <begin position="181"/>
        <end position="206"/>
    </location>
</feature>
<dbReference type="AlphaFoldDB" id="A0A382KKQ3"/>
<dbReference type="PROSITE" id="PS50929">
    <property type="entry name" value="ABC_TM1F"/>
    <property type="match status" value="1"/>
</dbReference>
<dbReference type="Gene3D" id="3.40.50.300">
    <property type="entry name" value="P-loop containing nucleotide triphosphate hydrolases"/>
    <property type="match status" value="1"/>
</dbReference>
<evidence type="ECO:0000313" key="9">
    <source>
        <dbReference type="EMBL" id="SVC23261.1"/>
    </source>
</evidence>
<dbReference type="GO" id="GO:0016887">
    <property type="term" value="F:ATP hydrolysis activity"/>
    <property type="evidence" value="ECO:0007669"/>
    <property type="project" value="InterPro"/>
</dbReference>
<gene>
    <name evidence="9" type="ORF">METZ01_LOCUS276115</name>
</gene>
<dbReference type="CDD" id="cd18552">
    <property type="entry name" value="ABC_6TM_MsbA_like"/>
    <property type="match status" value="1"/>
</dbReference>
<organism evidence="9">
    <name type="scientific">marine metagenome</name>
    <dbReference type="NCBI Taxonomy" id="408172"/>
    <lineage>
        <taxon>unclassified sequences</taxon>
        <taxon>metagenomes</taxon>
        <taxon>ecological metagenomes</taxon>
    </lineage>
</organism>
<dbReference type="InterPro" id="IPR027417">
    <property type="entry name" value="P-loop_NTPase"/>
</dbReference>
<accession>A0A382KKQ3</accession>
<dbReference type="InterPro" id="IPR039421">
    <property type="entry name" value="Type_1_exporter"/>
</dbReference>
<dbReference type="GO" id="GO:0015421">
    <property type="term" value="F:ABC-type oligopeptide transporter activity"/>
    <property type="evidence" value="ECO:0007669"/>
    <property type="project" value="TreeGrafter"/>
</dbReference>
<proteinExistence type="predicted"/>
<keyword evidence="4" id="KW-0067">ATP-binding</keyword>
<feature type="domain" description="ABC transmembrane type-1" evidence="8">
    <location>
        <begin position="1"/>
        <end position="247"/>
    </location>
</feature>
<keyword evidence="3" id="KW-0547">Nucleotide-binding</keyword>
<evidence type="ECO:0000259" key="8">
    <source>
        <dbReference type="PROSITE" id="PS50929"/>
    </source>
</evidence>
<protein>
    <recommendedName>
        <fullName evidence="8">ABC transmembrane type-1 domain-containing protein</fullName>
    </recommendedName>
</protein>
<feature type="transmembrane region" description="Helical" evidence="7">
    <location>
        <begin position="90"/>
        <end position="120"/>
    </location>
</feature>
<keyword evidence="6 7" id="KW-0472">Membrane</keyword>
<dbReference type="InterPro" id="IPR036640">
    <property type="entry name" value="ABC1_TM_sf"/>
</dbReference>
<dbReference type="SUPFAM" id="SSF52540">
    <property type="entry name" value="P-loop containing nucleoside triphosphate hydrolases"/>
    <property type="match status" value="1"/>
</dbReference>
<dbReference type="Pfam" id="PF00005">
    <property type="entry name" value="ABC_tran"/>
    <property type="match status" value="1"/>
</dbReference>
<dbReference type="EMBL" id="UINC01080379">
    <property type="protein sequence ID" value="SVC23261.1"/>
    <property type="molecule type" value="Genomic_DNA"/>
</dbReference>
<name>A0A382KKQ3_9ZZZZ</name>
<dbReference type="Pfam" id="PF00664">
    <property type="entry name" value="ABC_membrane"/>
    <property type="match status" value="1"/>
</dbReference>
<evidence type="ECO:0000256" key="6">
    <source>
        <dbReference type="ARBA" id="ARBA00023136"/>
    </source>
</evidence>
<dbReference type="PANTHER" id="PTHR43394">
    <property type="entry name" value="ATP-DEPENDENT PERMEASE MDL1, MITOCHONDRIAL"/>
    <property type="match status" value="1"/>
</dbReference>
<reference evidence="9" key="1">
    <citation type="submission" date="2018-05" db="EMBL/GenBank/DDBJ databases">
        <authorList>
            <person name="Lanie J.A."/>
            <person name="Ng W.-L."/>
            <person name="Kazmierczak K.M."/>
            <person name="Andrzejewski T.M."/>
            <person name="Davidsen T.M."/>
            <person name="Wayne K.J."/>
            <person name="Tettelin H."/>
            <person name="Glass J.I."/>
            <person name="Rusch D."/>
            <person name="Podicherti R."/>
            <person name="Tsui H.-C.T."/>
            <person name="Winkler M.E."/>
        </authorList>
    </citation>
    <scope>NUCLEOTIDE SEQUENCE</scope>
</reference>
<evidence type="ECO:0000256" key="3">
    <source>
        <dbReference type="ARBA" id="ARBA00022741"/>
    </source>
</evidence>
<dbReference type="InterPro" id="IPR003593">
    <property type="entry name" value="AAA+_ATPase"/>
</dbReference>
<evidence type="ECO:0000256" key="2">
    <source>
        <dbReference type="ARBA" id="ARBA00022692"/>
    </source>
</evidence>
<evidence type="ECO:0000256" key="7">
    <source>
        <dbReference type="SAM" id="Phobius"/>
    </source>
</evidence>
<dbReference type="SUPFAM" id="SSF90123">
    <property type="entry name" value="ABC transporter transmembrane region"/>
    <property type="match status" value="1"/>
</dbReference>
<dbReference type="GO" id="GO:0016020">
    <property type="term" value="C:membrane"/>
    <property type="evidence" value="ECO:0007669"/>
    <property type="project" value="UniProtKB-SubCell"/>
</dbReference>
<dbReference type="GO" id="GO:0005524">
    <property type="term" value="F:ATP binding"/>
    <property type="evidence" value="ECO:0007669"/>
    <property type="project" value="UniProtKB-KW"/>
</dbReference>